<sequence>MNYKLDSPYDAQHTNFVKVDPILDVKSAILRNMRQMQYPNTRLNEPISNFQAFLPNTVTTARDNQFYMANYGNHEEKVLNYKPPSYDRIKICGRQPVSSMSHTQMKMYTNTKHSNKFPVPLPTNGINELNTLRDDRSTSFTYTHYTPVVNKSYVDSPIYYSDLSQDNIDMHDEYTAKIAQTNLHIFNGVIDDMNILCKEIVSEDGGDSVDYVNYDKSIKYVIDTFI</sequence>
<accession>A0A6C0HL86</accession>
<protein>
    <submittedName>
        <fullName evidence="1">Uncharacterized protein</fullName>
    </submittedName>
</protein>
<evidence type="ECO:0000313" key="1">
    <source>
        <dbReference type="EMBL" id="QHT81174.1"/>
    </source>
</evidence>
<dbReference type="EMBL" id="MN739979">
    <property type="protein sequence ID" value="QHT81174.1"/>
    <property type="molecule type" value="Genomic_DNA"/>
</dbReference>
<proteinExistence type="predicted"/>
<reference evidence="1" key="1">
    <citation type="journal article" date="2020" name="Nature">
        <title>Giant virus diversity and host interactions through global metagenomics.</title>
        <authorList>
            <person name="Schulz F."/>
            <person name="Roux S."/>
            <person name="Paez-Espino D."/>
            <person name="Jungbluth S."/>
            <person name="Walsh D.A."/>
            <person name="Denef V.J."/>
            <person name="McMahon K.D."/>
            <person name="Konstantinidis K.T."/>
            <person name="Eloe-Fadrosh E.A."/>
            <person name="Kyrpides N.C."/>
            <person name="Woyke T."/>
        </authorList>
    </citation>
    <scope>NUCLEOTIDE SEQUENCE</scope>
    <source>
        <strain evidence="1">GVMAG-M-3300023184-13</strain>
    </source>
</reference>
<name>A0A6C0HL86_9ZZZZ</name>
<dbReference type="AlphaFoldDB" id="A0A6C0HL86"/>
<organism evidence="1">
    <name type="scientific">viral metagenome</name>
    <dbReference type="NCBI Taxonomy" id="1070528"/>
    <lineage>
        <taxon>unclassified sequences</taxon>
        <taxon>metagenomes</taxon>
        <taxon>organismal metagenomes</taxon>
    </lineage>
</organism>